<dbReference type="SUPFAM" id="SSF103473">
    <property type="entry name" value="MFS general substrate transporter"/>
    <property type="match status" value="1"/>
</dbReference>
<dbReference type="PANTHER" id="PTHR23507">
    <property type="entry name" value="ZGC:174356"/>
    <property type="match status" value="1"/>
</dbReference>
<dbReference type="OrthoDB" id="194139at2759"/>
<keyword evidence="3 5" id="KW-1133">Transmembrane helix</keyword>
<keyword evidence="2 5" id="KW-0812">Transmembrane</keyword>
<dbReference type="HOGENOM" id="CLU_013756_0_0_1"/>
<feature type="transmembrane region" description="Helical" evidence="5">
    <location>
        <begin position="365"/>
        <end position="386"/>
    </location>
</feature>
<feature type="transmembrane region" description="Helical" evidence="5">
    <location>
        <begin position="427"/>
        <end position="449"/>
    </location>
</feature>
<name>A0A084ATB3_STACB</name>
<feature type="transmembrane region" description="Helical" evidence="5">
    <location>
        <begin position="73"/>
        <end position="96"/>
    </location>
</feature>
<gene>
    <name evidence="6" type="ORF">S7711_08009</name>
</gene>
<evidence type="ECO:0008006" key="8">
    <source>
        <dbReference type="Google" id="ProtNLM"/>
    </source>
</evidence>
<dbReference type="GO" id="GO:0016020">
    <property type="term" value="C:membrane"/>
    <property type="evidence" value="ECO:0007669"/>
    <property type="project" value="UniProtKB-SubCell"/>
</dbReference>
<protein>
    <recommendedName>
        <fullName evidence="8">Major facilitator superfamily (MFS) profile domain-containing protein</fullName>
    </recommendedName>
</protein>
<evidence type="ECO:0000256" key="4">
    <source>
        <dbReference type="ARBA" id="ARBA00023136"/>
    </source>
</evidence>
<evidence type="ECO:0000256" key="5">
    <source>
        <dbReference type="SAM" id="Phobius"/>
    </source>
</evidence>
<dbReference type="InterPro" id="IPR011701">
    <property type="entry name" value="MFS"/>
</dbReference>
<evidence type="ECO:0000256" key="2">
    <source>
        <dbReference type="ARBA" id="ARBA00022692"/>
    </source>
</evidence>
<feature type="transmembrane region" description="Helical" evidence="5">
    <location>
        <begin position="263"/>
        <end position="283"/>
    </location>
</feature>
<sequence length="472" mass="50996">MGFYRPVAAFKHVLPLLCTGLFLVQFAYTLSDVPSIKLLQDIICKDQYSFVQSDVLMPESTCSGEAVQRRLNMISVGMAVAATTAGALASIPFGILGDRIGRLPVLAMSLLGMVLSLGYSIYVIKQRGRIPLEALWASGIPILLGGGRGVVEAMVFAMVSDVTAASHTNQRPTRRAAAFQCVVASVLLGQLVGQLLSAVFMKRSIWLPIYLSLSIAVLASLFLVIATPETCQRYNIKHCVSTTSHSDDVPRRRTLRALFSRPTAWLLPGTLLVMPVATMQSGILLQAMHVLFEWPLEHSGLLLGLRTLVTLATLLLLLPCLSWLYSKKFPGSESTRRDLTLARLSALLFMFGSLCLLMVNDEPLVVTGVCISALGSGVPALSRSLLSTFLHEHQTGFLFGVLAVGEVLGMLASQLGMGWLFDIGLQVWPGLPFCPALVVAVGVTLALYIGQASAAQEPDELDVAVWEPRRIC</sequence>
<feature type="transmembrane region" description="Helical" evidence="5">
    <location>
        <begin position="177"/>
        <end position="199"/>
    </location>
</feature>
<feature type="transmembrane region" description="Helical" evidence="5">
    <location>
        <begin position="398"/>
        <end position="421"/>
    </location>
</feature>
<evidence type="ECO:0000256" key="1">
    <source>
        <dbReference type="ARBA" id="ARBA00004141"/>
    </source>
</evidence>
<dbReference type="AlphaFoldDB" id="A0A084ATB3"/>
<keyword evidence="7" id="KW-1185">Reference proteome</keyword>
<proteinExistence type="predicted"/>
<evidence type="ECO:0000256" key="3">
    <source>
        <dbReference type="ARBA" id="ARBA00022989"/>
    </source>
</evidence>
<dbReference type="GO" id="GO:0022857">
    <property type="term" value="F:transmembrane transporter activity"/>
    <property type="evidence" value="ECO:0007669"/>
    <property type="project" value="InterPro"/>
</dbReference>
<dbReference type="EMBL" id="KL648571">
    <property type="protein sequence ID" value="KEY68542.1"/>
    <property type="molecule type" value="Genomic_DNA"/>
</dbReference>
<evidence type="ECO:0000313" key="7">
    <source>
        <dbReference type="Proteomes" id="UP000028045"/>
    </source>
</evidence>
<reference evidence="6 7" key="1">
    <citation type="journal article" date="2014" name="BMC Genomics">
        <title>Comparative genome sequencing reveals chemotype-specific gene clusters in the toxigenic black mold Stachybotrys.</title>
        <authorList>
            <person name="Semeiks J."/>
            <person name="Borek D."/>
            <person name="Otwinowski Z."/>
            <person name="Grishin N.V."/>
        </authorList>
    </citation>
    <scope>NUCLEOTIDE SEQUENCE [LARGE SCALE GENOMIC DNA]</scope>
    <source>
        <strain evidence="7">CBS 109288 / IBT 7711</strain>
    </source>
</reference>
<dbReference type="Pfam" id="PF07690">
    <property type="entry name" value="MFS_1"/>
    <property type="match status" value="1"/>
</dbReference>
<feature type="transmembrane region" description="Helical" evidence="5">
    <location>
        <begin position="205"/>
        <end position="227"/>
    </location>
</feature>
<dbReference type="Gene3D" id="1.20.1250.20">
    <property type="entry name" value="MFS general substrate transporter like domains"/>
    <property type="match status" value="1"/>
</dbReference>
<dbReference type="InterPro" id="IPR036259">
    <property type="entry name" value="MFS_trans_sf"/>
</dbReference>
<organism evidence="6 7">
    <name type="scientific">Stachybotrys chartarum (strain CBS 109288 / IBT 7711)</name>
    <name type="common">Toxic black mold</name>
    <name type="synonym">Stilbospora chartarum</name>
    <dbReference type="NCBI Taxonomy" id="1280523"/>
    <lineage>
        <taxon>Eukaryota</taxon>
        <taxon>Fungi</taxon>
        <taxon>Dikarya</taxon>
        <taxon>Ascomycota</taxon>
        <taxon>Pezizomycotina</taxon>
        <taxon>Sordariomycetes</taxon>
        <taxon>Hypocreomycetidae</taxon>
        <taxon>Hypocreales</taxon>
        <taxon>Stachybotryaceae</taxon>
        <taxon>Stachybotrys</taxon>
    </lineage>
</organism>
<feature type="transmembrane region" description="Helical" evidence="5">
    <location>
        <begin position="303"/>
        <end position="326"/>
    </location>
</feature>
<feature type="transmembrane region" description="Helical" evidence="5">
    <location>
        <begin position="134"/>
        <end position="156"/>
    </location>
</feature>
<feature type="transmembrane region" description="Helical" evidence="5">
    <location>
        <begin position="103"/>
        <end position="122"/>
    </location>
</feature>
<evidence type="ECO:0000313" key="6">
    <source>
        <dbReference type="EMBL" id="KEY68542.1"/>
    </source>
</evidence>
<accession>A0A084ATB3</accession>
<dbReference type="PANTHER" id="PTHR23507:SF1">
    <property type="entry name" value="FI18259P1-RELATED"/>
    <property type="match status" value="1"/>
</dbReference>
<dbReference type="Proteomes" id="UP000028045">
    <property type="component" value="Unassembled WGS sequence"/>
</dbReference>
<feature type="transmembrane region" description="Helical" evidence="5">
    <location>
        <begin position="338"/>
        <end position="359"/>
    </location>
</feature>
<comment type="subcellular location">
    <subcellularLocation>
        <location evidence="1">Membrane</location>
        <topology evidence="1">Multi-pass membrane protein</topology>
    </subcellularLocation>
</comment>
<keyword evidence="4 5" id="KW-0472">Membrane</keyword>